<feature type="binding site" evidence="11">
    <location>
        <position position="290"/>
    </location>
    <ligand>
        <name>FMN</name>
        <dbReference type="ChEBI" id="CHEBI:58210"/>
    </ligand>
</feature>
<comment type="caution">
    <text evidence="13">The sequence shown here is derived from an EMBL/GenBank/DDBJ whole genome shotgun (WGS) entry which is preliminary data.</text>
</comment>
<dbReference type="GO" id="GO:0005737">
    <property type="term" value="C:cytoplasm"/>
    <property type="evidence" value="ECO:0007669"/>
    <property type="project" value="InterPro"/>
</dbReference>
<comment type="subcellular location">
    <subcellularLocation>
        <location evidence="11">Cell membrane</location>
        <topology evidence="11">Peripheral membrane protein</topology>
    </subcellularLocation>
    <subcellularLocation>
        <location evidence="2">Membrane</location>
    </subcellularLocation>
</comment>
<evidence type="ECO:0000256" key="6">
    <source>
        <dbReference type="ARBA" id="ARBA00022643"/>
    </source>
</evidence>
<evidence type="ECO:0000256" key="11">
    <source>
        <dbReference type="HAMAP-Rule" id="MF_00225"/>
    </source>
</evidence>
<organism evidence="13 14">
    <name type="scientific">Roseiterribacter gracilis</name>
    <dbReference type="NCBI Taxonomy" id="2812848"/>
    <lineage>
        <taxon>Bacteria</taxon>
        <taxon>Pseudomonadati</taxon>
        <taxon>Pseudomonadota</taxon>
        <taxon>Alphaproteobacteria</taxon>
        <taxon>Rhodospirillales</taxon>
        <taxon>Roseiterribacteraceae</taxon>
        <taxon>Roseiterribacter</taxon>
    </lineage>
</organism>
<dbReference type="PIRSF" id="PIRSF000164">
    <property type="entry name" value="DHO_oxidase"/>
    <property type="match status" value="1"/>
</dbReference>
<feature type="binding site" evidence="11">
    <location>
        <position position="178"/>
    </location>
    <ligand>
        <name>substrate</name>
    </ligand>
</feature>
<dbReference type="SUPFAM" id="SSF51395">
    <property type="entry name" value="FMN-linked oxidoreductases"/>
    <property type="match status" value="1"/>
</dbReference>
<dbReference type="GO" id="GO:0044205">
    <property type="term" value="P:'de novo' UMP biosynthetic process"/>
    <property type="evidence" value="ECO:0007669"/>
    <property type="project" value="UniProtKB-UniRule"/>
</dbReference>
<dbReference type="Proteomes" id="UP000681075">
    <property type="component" value="Unassembled WGS sequence"/>
</dbReference>
<evidence type="ECO:0000256" key="10">
    <source>
        <dbReference type="ARBA" id="ARBA00048639"/>
    </source>
</evidence>
<reference evidence="13" key="1">
    <citation type="submission" date="2021-02" db="EMBL/GenBank/DDBJ databases">
        <title>Genome sequence of Rhodospirillales sp. strain TMPK1 isolated from soil.</title>
        <authorList>
            <person name="Nakai R."/>
            <person name="Kusada H."/>
            <person name="Tamaki H."/>
        </authorList>
    </citation>
    <scope>NUCLEOTIDE SEQUENCE</scope>
    <source>
        <strain evidence="13">TMPK1</strain>
    </source>
</reference>
<evidence type="ECO:0000256" key="9">
    <source>
        <dbReference type="ARBA" id="ARBA00023136"/>
    </source>
</evidence>
<proteinExistence type="inferred from homology"/>
<comment type="similarity">
    <text evidence="4 11">Belongs to the dihydroorotate dehydrogenase family. Type 2 subfamily.</text>
</comment>
<feature type="binding site" evidence="11">
    <location>
        <position position="173"/>
    </location>
    <ligand>
        <name>FMN</name>
        <dbReference type="ChEBI" id="CHEBI:58210"/>
    </ligand>
</feature>
<feature type="binding site" evidence="11">
    <location>
        <begin position="114"/>
        <end position="118"/>
    </location>
    <ligand>
        <name>substrate</name>
    </ligand>
</feature>
<dbReference type="InterPro" id="IPR013785">
    <property type="entry name" value="Aldolase_TIM"/>
</dbReference>
<comment type="function">
    <text evidence="1 11">Catalyzes the conversion of dihydroorotate to orotate with quinone as electron acceptor.</text>
</comment>
<keyword evidence="14" id="KW-1185">Reference proteome</keyword>
<feature type="binding site" evidence="11">
    <location>
        <begin position="239"/>
        <end position="240"/>
    </location>
    <ligand>
        <name>substrate</name>
    </ligand>
</feature>
<dbReference type="GO" id="GO:0106430">
    <property type="term" value="F:dihydroorotate dehydrogenase (quinone) activity"/>
    <property type="evidence" value="ECO:0007669"/>
    <property type="project" value="UniProtKB-EC"/>
</dbReference>
<feature type="binding site" evidence="11">
    <location>
        <begin position="65"/>
        <end position="69"/>
    </location>
    <ligand>
        <name>FMN</name>
        <dbReference type="ChEBI" id="CHEBI:58210"/>
    </ligand>
</feature>
<evidence type="ECO:0000256" key="5">
    <source>
        <dbReference type="ARBA" id="ARBA00022630"/>
    </source>
</evidence>
<evidence type="ECO:0000256" key="4">
    <source>
        <dbReference type="ARBA" id="ARBA00005359"/>
    </source>
</evidence>
<dbReference type="InterPro" id="IPR012135">
    <property type="entry name" value="Dihydroorotate_DH_1_2"/>
</dbReference>
<dbReference type="GO" id="GO:0006207">
    <property type="term" value="P:'de novo' pyrimidine nucleobase biosynthetic process"/>
    <property type="evidence" value="ECO:0007669"/>
    <property type="project" value="UniProtKB-UniRule"/>
</dbReference>
<dbReference type="InterPro" id="IPR005720">
    <property type="entry name" value="Dihydroorotate_DH_cat"/>
</dbReference>
<evidence type="ECO:0000313" key="14">
    <source>
        <dbReference type="Proteomes" id="UP000681075"/>
    </source>
</evidence>
<evidence type="ECO:0000259" key="12">
    <source>
        <dbReference type="Pfam" id="PF01180"/>
    </source>
</evidence>
<feature type="active site" description="Nucleophile" evidence="11">
    <location>
        <position position="176"/>
    </location>
</feature>
<feature type="binding site" evidence="11">
    <location>
        <position position="261"/>
    </location>
    <ligand>
        <name>FMN</name>
        <dbReference type="ChEBI" id="CHEBI:58210"/>
    </ligand>
</feature>
<dbReference type="PROSITE" id="PS00911">
    <property type="entry name" value="DHODEHASE_1"/>
    <property type="match status" value="1"/>
</dbReference>
<dbReference type="EMBL" id="BOPV01000001">
    <property type="protein sequence ID" value="GIL39190.1"/>
    <property type="molecule type" value="Genomic_DNA"/>
</dbReference>
<feature type="binding site" evidence="11">
    <location>
        <position position="142"/>
    </location>
    <ligand>
        <name>FMN</name>
        <dbReference type="ChEBI" id="CHEBI:58210"/>
    </ligand>
</feature>
<protein>
    <recommendedName>
        <fullName evidence="11">Dihydroorotate dehydrogenase (quinone)</fullName>
        <ecNumber evidence="11">1.3.5.2</ecNumber>
    </recommendedName>
    <alternativeName>
        <fullName evidence="11">DHOdehase</fullName>
        <shortName evidence="11">DHOD</shortName>
        <shortName evidence="11">DHODase</shortName>
    </alternativeName>
    <alternativeName>
        <fullName evidence="11">Dihydroorotate oxidase</fullName>
    </alternativeName>
</protein>
<feature type="binding site" evidence="11">
    <location>
        <position position="69"/>
    </location>
    <ligand>
        <name>substrate</name>
    </ligand>
</feature>
<dbReference type="CDD" id="cd04738">
    <property type="entry name" value="DHOD_2_like"/>
    <property type="match status" value="1"/>
</dbReference>
<evidence type="ECO:0000256" key="2">
    <source>
        <dbReference type="ARBA" id="ARBA00004370"/>
    </source>
</evidence>
<dbReference type="AlphaFoldDB" id="A0A8S8XDB0"/>
<keyword evidence="9 11" id="KW-0472">Membrane</keyword>
<evidence type="ECO:0000256" key="8">
    <source>
        <dbReference type="ARBA" id="ARBA00023002"/>
    </source>
</evidence>
<comment type="pathway">
    <text evidence="3 11">Pyrimidine metabolism; UMP biosynthesis via de novo pathway; orotate from (S)-dihydroorotate (quinone route): step 1/1.</text>
</comment>
<dbReference type="NCBIfam" id="NF003645">
    <property type="entry name" value="PRK05286.1-2"/>
    <property type="match status" value="1"/>
</dbReference>
<evidence type="ECO:0000256" key="3">
    <source>
        <dbReference type="ARBA" id="ARBA00005161"/>
    </source>
</evidence>
<dbReference type="InterPro" id="IPR001295">
    <property type="entry name" value="Dihydroorotate_DH_CS"/>
</dbReference>
<feature type="domain" description="Dihydroorotate dehydrogenase catalytic" evidence="12">
    <location>
        <begin position="48"/>
        <end position="333"/>
    </location>
</feature>
<evidence type="ECO:0000256" key="7">
    <source>
        <dbReference type="ARBA" id="ARBA00022975"/>
    </source>
</evidence>
<dbReference type="PANTHER" id="PTHR48109:SF4">
    <property type="entry name" value="DIHYDROOROTATE DEHYDROGENASE (QUINONE), MITOCHONDRIAL"/>
    <property type="match status" value="1"/>
</dbReference>
<keyword evidence="7 11" id="KW-0665">Pyrimidine biosynthesis</keyword>
<feature type="binding site" evidence="11">
    <location>
        <position position="210"/>
    </location>
    <ligand>
        <name>FMN</name>
        <dbReference type="ChEBI" id="CHEBI:58210"/>
    </ligand>
</feature>
<dbReference type="InterPro" id="IPR050074">
    <property type="entry name" value="DHO_dehydrogenase"/>
</dbReference>
<feature type="binding site" evidence="11">
    <location>
        <position position="173"/>
    </location>
    <ligand>
        <name>substrate</name>
    </ligand>
</feature>
<evidence type="ECO:0000256" key="1">
    <source>
        <dbReference type="ARBA" id="ARBA00003125"/>
    </source>
</evidence>
<keyword evidence="6 11" id="KW-0288">FMN</keyword>
<dbReference type="RefSeq" id="WP_420242288.1">
    <property type="nucleotide sequence ID" value="NZ_BOPV01000001.1"/>
</dbReference>
<dbReference type="HAMAP" id="MF_00225">
    <property type="entry name" value="DHO_dh_type2"/>
    <property type="match status" value="1"/>
</dbReference>
<comment type="cofactor">
    <cofactor evidence="11">
        <name>FMN</name>
        <dbReference type="ChEBI" id="CHEBI:58210"/>
    </cofactor>
    <text evidence="11">Binds 1 FMN per subunit.</text>
</comment>
<keyword evidence="11" id="KW-1003">Cell membrane</keyword>
<evidence type="ECO:0000313" key="13">
    <source>
        <dbReference type="EMBL" id="GIL39190.1"/>
    </source>
</evidence>
<dbReference type="EC" id="1.3.5.2" evidence="11"/>
<comment type="subunit">
    <text evidence="11">Monomer.</text>
</comment>
<dbReference type="Gene3D" id="3.20.20.70">
    <property type="entry name" value="Aldolase class I"/>
    <property type="match status" value="1"/>
</dbReference>
<dbReference type="PANTHER" id="PTHR48109">
    <property type="entry name" value="DIHYDROOROTATE DEHYDROGENASE (QUINONE), MITOCHONDRIAL-RELATED"/>
    <property type="match status" value="1"/>
</dbReference>
<accession>A0A8S8XDB0</accession>
<dbReference type="GO" id="GO:0005886">
    <property type="term" value="C:plasma membrane"/>
    <property type="evidence" value="ECO:0007669"/>
    <property type="project" value="UniProtKB-SubCell"/>
</dbReference>
<dbReference type="Pfam" id="PF01180">
    <property type="entry name" value="DHO_dh"/>
    <property type="match status" value="1"/>
</dbReference>
<feature type="binding site" evidence="11">
    <location>
        <begin position="311"/>
        <end position="312"/>
    </location>
    <ligand>
        <name>FMN</name>
        <dbReference type="ChEBI" id="CHEBI:58210"/>
    </ligand>
</feature>
<name>A0A8S8XDB0_9PROT</name>
<dbReference type="NCBIfam" id="NF003652">
    <property type="entry name" value="PRK05286.2-5"/>
    <property type="match status" value="1"/>
</dbReference>
<dbReference type="InterPro" id="IPR005719">
    <property type="entry name" value="Dihydroorotate_DH_2"/>
</dbReference>
<keyword evidence="8 11" id="KW-0560">Oxidoreductase</keyword>
<sequence length="354" mass="36759">MLDFSKSLWPLARPLLHALDPEAAHRLTIRALQSGLVPFAAGPDPASLAIQVLGLSFANPVGMAAGFDKNGEAIDGLHRLGFGFVEIGSVTPLAQPGNPKPRMFRIPTAGAVINRLGFNNEGLDAAAARLAARRSRGVLGANLGKNKDQTDAVADYVAGAARLSPLADYLVINVSSPNTPGLRELQHAPLGELVREVRAARARPIPLLVKIAPDLEPREIAAVVEAALGGGADGLIVSNTTLDRPSSIPAAVAKEAGGLSGKPLFARSTDVLRQVRKIAGPAVPLIGVGGIASGADAYAKIRAGASLVQLYTALVYEGPSLITRIKRDLASLLARDGITRLQDAVGLDVSDVRL</sequence>
<feature type="binding site" evidence="11">
    <location>
        <position position="238"/>
    </location>
    <ligand>
        <name>FMN</name>
        <dbReference type="ChEBI" id="CHEBI:58210"/>
    </ligand>
</feature>
<keyword evidence="5 11" id="KW-0285">Flavoprotein</keyword>
<feature type="binding site" evidence="11">
    <location>
        <position position="89"/>
    </location>
    <ligand>
        <name>FMN</name>
        <dbReference type="ChEBI" id="CHEBI:58210"/>
    </ligand>
</feature>
<dbReference type="PROSITE" id="PS00912">
    <property type="entry name" value="DHODEHASE_2"/>
    <property type="match status" value="1"/>
</dbReference>
<dbReference type="NCBIfam" id="TIGR01036">
    <property type="entry name" value="pyrD_sub2"/>
    <property type="match status" value="1"/>
</dbReference>
<gene>
    <name evidence="11 13" type="primary">pyrD</name>
    <name evidence="13" type="ORF">TMPK1_14270</name>
</gene>
<comment type="catalytic activity">
    <reaction evidence="10 11">
        <text>(S)-dihydroorotate + a quinone = orotate + a quinol</text>
        <dbReference type="Rhea" id="RHEA:30187"/>
        <dbReference type="ChEBI" id="CHEBI:24646"/>
        <dbReference type="ChEBI" id="CHEBI:30839"/>
        <dbReference type="ChEBI" id="CHEBI:30864"/>
        <dbReference type="ChEBI" id="CHEBI:132124"/>
        <dbReference type="EC" id="1.3.5.2"/>
    </reaction>
</comment>